<reference evidence="1 4" key="2">
    <citation type="submission" date="2017-12" db="EMBL/GenBank/DDBJ databases">
        <authorList>
            <person name="Levesque S."/>
        </authorList>
    </citation>
    <scope>NUCLEOTIDE SEQUENCE [LARGE SCALE GENOMIC DNA]</scope>
    <source>
        <strain evidence="1 4">SMQ-1417</strain>
    </source>
</reference>
<protein>
    <recommendedName>
        <fullName evidence="5">FtsK domain-containing protein</fullName>
    </recommendedName>
</protein>
<name>A0A2A3ZPI1_BREAU</name>
<sequence>MFAHFLDVLYSIVSEMDRRTMQLAADGKDKLGSGDFSADLPCLVVVLEEWPGIIRAAAAEDVTKERKPAERVGPKIEAGVARLLAEGAKSGIRVLLLGQRLSAKSLDTDSRSNFGVRHTLRVDNADAVGMLHDHASEWAPIVAVFEPGQGLIERPGLGQRRYRADFTSYDTYLRRVKESVAEHV</sequence>
<reference evidence="1 4" key="3">
    <citation type="submission" date="2019-01" db="EMBL/GenBank/DDBJ databases">
        <title>Comparative genomic analysis of Brevibacterium aurantiacum sheds light on its evolution and its adaptation to smear-ripened cheeses.</title>
        <authorList>
            <person name="Moineau S."/>
        </authorList>
    </citation>
    <scope>NUCLEOTIDE SEQUENCE [LARGE SCALE GENOMIC DNA]</scope>
    <source>
        <strain evidence="1 4">SMQ-1417</strain>
    </source>
</reference>
<evidence type="ECO:0000313" key="1">
    <source>
        <dbReference type="EMBL" id="AZT92568.1"/>
    </source>
</evidence>
<reference evidence="2 3" key="1">
    <citation type="journal article" date="2017" name="Elife">
        <title>Extensive horizontal gene transfer in cheese-associated bacteria.</title>
        <authorList>
            <person name="Bonham K.S."/>
            <person name="Wolfe B.E."/>
            <person name="Dutton R.J."/>
        </authorList>
    </citation>
    <scope>NUCLEOTIDE SEQUENCE [LARGE SCALE GENOMIC DNA]</scope>
    <source>
        <strain evidence="2 3">738_8</strain>
    </source>
</reference>
<dbReference type="Proteomes" id="UP000283000">
    <property type="component" value="Chromosome"/>
</dbReference>
<dbReference type="InterPro" id="IPR027417">
    <property type="entry name" value="P-loop_NTPase"/>
</dbReference>
<evidence type="ECO:0000313" key="3">
    <source>
        <dbReference type="Proteomes" id="UP000217881"/>
    </source>
</evidence>
<dbReference type="Gene3D" id="3.40.50.300">
    <property type="entry name" value="P-loop containing nucleotide triphosphate hydrolases"/>
    <property type="match status" value="1"/>
</dbReference>
<evidence type="ECO:0000313" key="2">
    <source>
        <dbReference type="EMBL" id="PCC53457.1"/>
    </source>
</evidence>
<accession>A0A2A3ZPI1</accession>
<gene>
    <name evidence="2" type="ORF">CIK59_12130</name>
    <name evidence="1" type="ORF">CXR23_04920</name>
</gene>
<dbReference type="EMBL" id="NRHA01000013">
    <property type="protein sequence ID" value="PCC53457.1"/>
    <property type="molecule type" value="Genomic_DNA"/>
</dbReference>
<dbReference type="EMBL" id="CP025330">
    <property type="protein sequence ID" value="AZT92568.1"/>
    <property type="molecule type" value="Genomic_DNA"/>
</dbReference>
<dbReference type="Proteomes" id="UP000217881">
    <property type="component" value="Unassembled WGS sequence"/>
</dbReference>
<evidence type="ECO:0008006" key="5">
    <source>
        <dbReference type="Google" id="ProtNLM"/>
    </source>
</evidence>
<proteinExistence type="predicted"/>
<organism evidence="2 3">
    <name type="scientific">Brevibacterium aurantiacum</name>
    <dbReference type="NCBI Taxonomy" id="273384"/>
    <lineage>
        <taxon>Bacteria</taxon>
        <taxon>Bacillati</taxon>
        <taxon>Actinomycetota</taxon>
        <taxon>Actinomycetes</taxon>
        <taxon>Micrococcales</taxon>
        <taxon>Brevibacteriaceae</taxon>
        <taxon>Brevibacterium</taxon>
    </lineage>
</organism>
<dbReference type="AlphaFoldDB" id="A0A2A3ZPI1"/>
<evidence type="ECO:0000313" key="4">
    <source>
        <dbReference type="Proteomes" id="UP000283000"/>
    </source>
</evidence>